<evidence type="ECO:0000256" key="2">
    <source>
        <dbReference type="SAM" id="Phobius"/>
    </source>
</evidence>
<accession>A0A372IJY1</accession>
<comment type="caution">
    <text evidence="3">The sequence shown here is derived from an EMBL/GenBank/DDBJ whole genome shotgun (WGS) entry which is preliminary data.</text>
</comment>
<evidence type="ECO:0000256" key="1">
    <source>
        <dbReference type="SAM" id="MobiDB-lite"/>
    </source>
</evidence>
<keyword evidence="2" id="KW-0472">Membrane</keyword>
<feature type="transmembrane region" description="Helical" evidence="2">
    <location>
        <begin position="164"/>
        <end position="184"/>
    </location>
</feature>
<keyword evidence="4" id="KW-1185">Reference proteome</keyword>
<reference evidence="3 4" key="1">
    <citation type="submission" date="2018-08" db="EMBL/GenBank/DDBJ databases">
        <title>Acidipila sp. 4G-K13, an acidobacterium isolated from forest soil.</title>
        <authorList>
            <person name="Gao Z.-H."/>
            <person name="Qiu L.-H."/>
        </authorList>
    </citation>
    <scope>NUCLEOTIDE SEQUENCE [LARGE SCALE GENOMIC DNA]</scope>
    <source>
        <strain evidence="3 4">4G-K13</strain>
    </source>
</reference>
<dbReference type="EMBL" id="QVQT01000007">
    <property type="protein sequence ID" value="RFU15165.1"/>
    <property type="molecule type" value="Genomic_DNA"/>
</dbReference>
<keyword evidence="2" id="KW-1133">Transmembrane helix</keyword>
<evidence type="ECO:0000313" key="3">
    <source>
        <dbReference type="EMBL" id="RFU15165.1"/>
    </source>
</evidence>
<protein>
    <submittedName>
        <fullName evidence="3">Uncharacterized protein</fullName>
    </submittedName>
</protein>
<sequence>MISSLLEIEENVEPDKGMVREQLALLVEDHAFRSSKRSVAFLRYVVEQTLEGSAELLKERTIGIEVFGRDPSYDTSGDHVVRTAATELRKRLAIYYGDEKHRSELRIGLLPGSYIPQFTLPGGESAKASERAAAPRSALDEPSVVEPLPPAAAIAASARLPRKLLYAGIAAAVVVAVAAGVAALRPESPRTRFWNPVLRSSAPVLIAVGDVPKGPPSMSATEGADIPPSPKPGEQDPPSVPFADTVTIARVTSVLAGAGKHVLIRREGASSFSDLREGPVVLIGAFNNEWSLRLTRPLRFSLAMDAARRVIYIRDRDHPDSRQWSWSIDRHEPAASKVSSTPLHDYALISRIANSETGQVVVIIGGLYTYGTQAAGEFLVDPQLMSLARSVPLDTTRKNLQIVLETDVTEETPGPPRIVAVSSH</sequence>
<name>A0A372IJY1_9BACT</name>
<dbReference type="AlphaFoldDB" id="A0A372IJY1"/>
<dbReference type="Proteomes" id="UP000264702">
    <property type="component" value="Unassembled WGS sequence"/>
</dbReference>
<organism evidence="3 4">
    <name type="scientific">Paracidobacterium acidisoli</name>
    <dbReference type="NCBI Taxonomy" id="2303751"/>
    <lineage>
        <taxon>Bacteria</taxon>
        <taxon>Pseudomonadati</taxon>
        <taxon>Acidobacteriota</taxon>
        <taxon>Terriglobia</taxon>
        <taxon>Terriglobales</taxon>
        <taxon>Acidobacteriaceae</taxon>
        <taxon>Paracidobacterium</taxon>
    </lineage>
</organism>
<proteinExistence type="predicted"/>
<dbReference type="RefSeq" id="WP_147325140.1">
    <property type="nucleotide sequence ID" value="NZ_QVQT02000007.1"/>
</dbReference>
<feature type="region of interest" description="Disordered" evidence="1">
    <location>
        <begin position="215"/>
        <end position="240"/>
    </location>
</feature>
<evidence type="ECO:0000313" key="4">
    <source>
        <dbReference type="Proteomes" id="UP000264702"/>
    </source>
</evidence>
<dbReference type="OrthoDB" id="115074at2"/>
<keyword evidence="2" id="KW-0812">Transmembrane</keyword>
<gene>
    <name evidence="3" type="ORF">D0Y96_18700</name>
</gene>